<reference evidence="2" key="1">
    <citation type="submission" date="2023-03" db="EMBL/GenBank/DDBJ databases">
        <title>Massive genome expansion in bonnet fungi (Mycena s.s.) driven by repeated elements and novel gene families across ecological guilds.</title>
        <authorList>
            <consortium name="Lawrence Berkeley National Laboratory"/>
            <person name="Harder C.B."/>
            <person name="Miyauchi S."/>
            <person name="Viragh M."/>
            <person name="Kuo A."/>
            <person name="Thoen E."/>
            <person name="Andreopoulos B."/>
            <person name="Lu D."/>
            <person name="Skrede I."/>
            <person name="Drula E."/>
            <person name="Henrissat B."/>
            <person name="Morin E."/>
            <person name="Kohler A."/>
            <person name="Barry K."/>
            <person name="LaButti K."/>
            <person name="Morin E."/>
            <person name="Salamov A."/>
            <person name="Lipzen A."/>
            <person name="Mereny Z."/>
            <person name="Hegedus B."/>
            <person name="Baldrian P."/>
            <person name="Stursova M."/>
            <person name="Weitz H."/>
            <person name="Taylor A."/>
            <person name="Grigoriev I.V."/>
            <person name="Nagy L.G."/>
            <person name="Martin F."/>
            <person name="Kauserud H."/>
        </authorList>
    </citation>
    <scope>NUCLEOTIDE SEQUENCE</scope>
    <source>
        <strain evidence="2">CBHHK067</strain>
    </source>
</reference>
<feature type="region of interest" description="Disordered" evidence="1">
    <location>
        <begin position="218"/>
        <end position="248"/>
    </location>
</feature>
<dbReference type="EMBL" id="JARKIE010000393">
    <property type="protein sequence ID" value="KAJ7645782.1"/>
    <property type="molecule type" value="Genomic_DNA"/>
</dbReference>
<dbReference type="Proteomes" id="UP001221757">
    <property type="component" value="Unassembled WGS sequence"/>
</dbReference>
<evidence type="ECO:0000256" key="1">
    <source>
        <dbReference type="SAM" id="MobiDB-lite"/>
    </source>
</evidence>
<dbReference type="AlphaFoldDB" id="A0AAD7FZF0"/>
<comment type="caution">
    <text evidence="2">The sequence shown here is derived from an EMBL/GenBank/DDBJ whole genome shotgun (WGS) entry which is preliminary data.</text>
</comment>
<feature type="compositionally biased region" description="Low complexity" evidence="1">
    <location>
        <begin position="231"/>
        <end position="248"/>
    </location>
</feature>
<gene>
    <name evidence="2" type="ORF">B0H17DRAFT_1215913</name>
</gene>
<protein>
    <submittedName>
        <fullName evidence="2">Uncharacterized protein</fullName>
    </submittedName>
</protein>
<evidence type="ECO:0000313" key="3">
    <source>
        <dbReference type="Proteomes" id="UP001221757"/>
    </source>
</evidence>
<accession>A0AAD7FZF0</accession>
<evidence type="ECO:0000313" key="2">
    <source>
        <dbReference type="EMBL" id="KAJ7645782.1"/>
    </source>
</evidence>
<name>A0AAD7FZF0_MYCRO</name>
<sequence length="248" mass="27231">MDVEINKSDKTGRTEGNEFVFPLVYNRLVQVRPDFTSNVETLKGESANPACTRAPFDVATSPPRAADCVSGCTCACVRVHPPVTAQSSNFGIAPTASTSAPLPPAIPPTPSLRAPPQHPQYASCDMPRGHSCMYAPPLPHACYDDRYEHHRHPHSPRPTRMTLRTQNGGQIVHTDDAATKLSDRLRCFNCCTTDTSAWRCYNLSPALQQMRSLRAHAHAPAPEQFPHKRSSLTSSTLCSCSPPHNKHR</sequence>
<keyword evidence="3" id="KW-1185">Reference proteome</keyword>
<organism evidence="2 3">
    <name type="scientific">Mycena rosella</name>
    <name type="common">Pink bonnet</name>
    <name type="synonym">Agaricus rosellus</name>
    <dbReference type="NCBI Taxonomy" id="1033263"/>
    <lineage>
        <taxon>Eukaryota</taxon>
        <taxon>Fungi</taxon>
        <taxon>Dikarya</taxon>
        <taxon>Basidiomycota</taxon>
        <taxon>Agaricomycotina</taxon>
        <taxon>Agaricomycetes</taxon>
        <taxon>Agaricomycetidae</taxon>
        <taxon>Agaricales</taxon>
        <taxon>Marasmiineae</taxon>
        <taxon>Mycenaceae</taxon>
        <taxon>Mycena</taxon>
    </lineage>
</organism>
<proteinExistence type="predicted"/>